<dbReference type="Proteomes" id="UP000237105">
    <property type="component" value="Unassembled WGS sequence"/>
</dbReference>
<dbReference type="EMBL" id="JXTB01000740">
    <property type="protein sequence ID" value="PON33288.1"/>
    <property type="molecule type" value="Genomic_DNA"/>
</dbReference>
<protein>
    <recommendedName>
        <fullName evidence="3">Aspartic peptidase domain containing protein</fullName>
    </recommendedName>
</protein>
<organism evidence="1 2">
    <name type="scientific">Parasponia andersonii</name>
    <name type="common">Sponia andersonii</name>
    <dbReference type="NCBI Taxonomy" id="3476"/>
    <lineage>
        <taxon>Eukaryota</taxon>
        <taxon>Viridiplantae</taxon>
        <taxon>Streptophyta</taxon>
        <taxon>Embryophyta</taxon>
        <taxon>Tracheophyta</taxon>
        <taxon>Spermatophyta</taxon>
        <taxon>Magnoliopsida</taxon>
        <taxon>eudicotyledons</taxon>
        <taxon>Gunneridae</taxon>
        <taxon>Pentapetalae</taxon>
        <taxon>rosids</taxon>
        <taxon>fabids</taxon>
        <taxon>Rosales</taxon>
        <taxon>Cannabaceae</taxon>
        <taxon>Parasponia</taxon>
    </lineage>
</organism>
<reference evidence="2" key="1">
    <citation type="submission" date="2016-06" db="EMBL/GenBank/DDBJ databases">
        <title>Parallel loss of symbiosis genes in relatives of nitrogen-fixing non-legume Parasponia.</title>
        <authorList>
            <person name="Van Velzen R."/>
            <person name="Holmer R."/>
            <person name="Bu F."/>
            <person name="Rutten L."/>
            <person name="Van Zeijl A."/>
            <person name="Liu W."/>
            <person name="Santuari L."/>
            <person name="Cao Q."/>
            <person name="Sharma T."/>
            <person name="Shen D."/>
            <person name="Roswanjaya Y."/>
            <person name="Wardhani T."/>
            <person name="Kalhor M.S."/>
            <person name="Jansen J."/>
            <person name="Van den Hoogen J."/>
            <person name="Gungor B."/>
            <person name="Hartog M."/>
            <person name="Hontelez J."/>
            <person name="Verver J."/>
            <person name="Yang W.-C."/>
            <person name="Schijlen E."/>
            <person name="Repin R."/>
            <person name="Schilthuizen M."/>
            <person name="Schranz E."/>
            <person name="Heidstra R."/>
            <person name="Miyata K."/>
            <person name="Fedorova E."/>
            <person name="Kohlen W."/>
            <person name="Bisseling T."/>
            <person name="Smit S."/>
            <person name="Geurts R."/>
        </authorList>
    </citation>
    <scope>NUCLEOTIDE SEQUENCE [LARGE SCALE GENOMIC DNA]</scope>
    <source>
        <strain evidence="2">cv. WU1-14</strain>
    </source>
</reference>
<name>A0A2P5A9S1_PARAD</name>
<proteinExistence type="predicted"/>
<dbReference type="PANTHER" id="PTHR33240:SF15">
    <property type="entry name" value="GAG-PRO-LIKE PROTEIN"/>
    <property type="match status" value="1"/>
</dbReference>
<sequence>FQWVPNMDITFTEQDDREVHYPHNDTLVIKINCGSTQLWRVLVDNGSTVDILYYNAFKKMGLSESDLKPAVTPLYGFTGNSIMPKSMIKLMVKVGTYPKISTIMTQFLIVPLYI</sequence>
<dbReference type="PANTHER" id="PTHR33240">
    <property type="entry name" value="OS08G0508500 PROTEIN"/>
    <property type="match status" value="1"/>
</dbReference>
<dbReference type="OrthoDB" id="1624859at2759"/>
<evidence type="ECO:0000313" key="1">
    <source>
        <dbReference type="EMBL" id="PON33288.1"/>
    </source>
</evidence>
<feature type="non-terminal residue" evidence="1">
    <location>
        <position position="1"/>
    </location>
</feature>
<dbReference type="AlphaFoldDB" id="A0A2P5A9S1"/>
<gene>
    <name evidence="1" type="ORF">PanWU01x14_354070</name>
</gene>
<evidence type="ECO:0008006" key="3">
    <source>
        <dbReference type="Google" id="ProtNLM"/>
    </source>
</evidence>
<evidence type="ECO:0000313" key="2">
    <source>
        <dbReference type="Proteomes" id="UP000237105"/>
    </source>
</evidence>
<accession>A0A2P5A9S1</accession>
<keyword evidence="2" id="KW-1185">Reference proteome</keyword>
<comment type="caution">
    <text evidence="1">The sequence shown here is derived from an EMBL/GenBank/DDBJ whole genome shotgun (WGS) entry which is preliminary data.</text>
</comment>